<dbReference type="GO" id="GO:0000049">
    <property type="term" value="F:tRNA binding"/>
    <property type="evidence" value="ECO:0007669"/>
    <property type="project" value="InterPro"/>
</dbReference>
<keyword evidence="5" id="KW-0030">Aminoacyl-tRNA synthetase</keyword>
<dbReference type="Pfam" id="PF01409">
    <property type="entry name" value="tRNA-synt_2d"/>
    <property type="match status" value="1"/>
</dbReference>
<proteinExistence type="predicted"/>
<name>A0A2K8K638_CARRU</name>
<evidence type="ECO:0000256" key="1">
    <source>
        <dbReference type="ARBA" id="ARBA00022598"/>
    </source>
</evidence>
<evidence type="ECO:0000313" key="7">
    <source>
        <dbReference type="EMBL" id="ATX33534.1"/>
    </source>
</evidence>
<keyword evidence="4" id="KW-0648">Protein biosynthesis</keyword>
<dbReference type="GO" id="GO:0004812">
    <property type="term" value="F:aminoacyl-tRNA ligase activity"/>
    <property type="evidence" value="ECO:0007669"/>
    <property type="project" value="UniProtKB-KW"/>
</dbReference>
<keyword evidence="2" id="KW-0547">Nucleotide-binding</keyword>
<dbReference type="InterPro" id="IPR045864">
    <property type="entry name" value="aa-tRNA-synth_II/BPL/LPL"/>
</dbReference>
<reference evidence="7 8" key="1">
    <citation type="submission" date="2017-11" db="EMBL/GenBank/DDBJ databases">
        <title>The genome sequence of Candidatus Carsonella ruddii from the psyllid Bactericera trigonica.</title>
        <authorList>
            <person name="Katsir L."/>
            <person name="Zhepu R."/>
            <person name="Piasezky A."/>
            <person name="Jong J."/>
            <person name="Sela N."/>
            <person name="Freilich S."/>
            <person name="Bahar O."/>
        </authorList>
    </citation>
    <scope>NUCLEOTIDE SEQUENCE [LARGE SCALE GENOMIC DNA]</scope>
    <source>
        <strain evidence="7 8">BT</strain>
    </source>
</reference>
<accession>A0A2K8K638</accession>
<sequence>MKNYFFINKINFIENKKNKKFYFFNKKKNFFLKNNFYSNFIVNSKKIFLRNNFIQLNTTEFENYNYNFKLLNIFKKDIKGSLYFKNKILRTHTSCFQNRLFKNYFTNNYFNIGKVYRNDYDKTHLPCFYQIDFIINKKNKILEFLLNFFSKSLKKKFFFKIRKTKFPFTINSFEIDILNKLEWIELAGYGLINKNILLNNKINIKMIAGGIGLDRLFFVFKKKNHIKNIYD</sequence>
<dbReference type="PROSITE" id="PS50862">
    <property type="entry name" value="AA_TRNA_LIGASE_II"/>
    <property type="match status" value="1"/>
</dbReference>
<evidence type="ECO:0000256" key="4">
    <source>
        <dbReference type="ARBA" id="ARBA00022917"/>
    </source>
</evidence>
<evidence type="ECO:0000259" key="6">
    <source>
        <dbReference type="PROSITE" id="PS50862"/>
    </source>
</evidence>
<dbReference type="AlphaFoldDB" id="A0A2K8K638"/>
<dbReference type="InterPro" id="IPR002319">
    <property type="entry name" value="Phenylalanyl-tRNA_Synthase"/>
</dbReference>
<keyword evidence="1" id="KW-0436">Ligase</keyword>
<evidence type="ECO:0000313" key="8">
    <source>
        <dbReference type="Proteomes" id="UP000230531"/>
    </source>
</evidence>
<keyword evidence="3" id="KW-0067">ATP-binding</keyword>
<dbReference type="EMBL" id="CP024798">
    <property type="protein sequence ID" value="ATX33534.1"/>
    <property type="molecule type" value="Genomic_DNA"/>
</dbReference>
<dbReference type="SUPFAM" id="SSF55681">
    <property type="entry name" value="Class II aaRS and biotin synthetases"/>
    <property type="match status" value="1"/>
</dbReference>
<evidence type="ECO:0000256" key="2">
    <source>
        <dbReference type="ARBA" id="ARBA00022741"/>
    </source>
</evidence>
<dbReference type="Gene3D" id="3.30.930.10">
    <property type="entry name" value="Bira Bifunctional Protein, Domain 2"/>
    <property type="match status" value="1"/>
</dbReference>
<dbReference type="InterPro" id="IPR006195">
    <property type="entry name" value="aa-tRNA-synth_II"/>
</dbReference>
<feature type="domain" description="Aminoacyl-transfer RNA synthetases class-II family profile" evidence="6">
    <location>
        <begin position="109"/>
        <end position="231"/>
    </location>
</feature>
<evidence type="ECO:0000256" key="5">
    <source>
        <dbReference type="ARBA" id="ARBA00023146"/>
    </source>
</evidence>
<dbReference type="OrthoDB" id="9800719at2"/>
<dbReference type="GO" id="GO:0043039">
    <property type="term" value="P:tRNA aminoacylation"/>
    <property type="evidence" value="ECO:0007669"/>
    <property type="project" value="InterPro"/>
</dbReference>
<dbReference type="RefSeq" id="WP_157801615.1">
    <property type="nucleotide sequence ID" value="NZ_CP024798.1"/>
</dbReference>
<evidence type="ECO:0000256" key="3">
    <source>
        <dbReference type="ARBA" id="ARBA00022840"/>
    </source>
</evidence>
<protein>
    <recommendedName>
        <fullName evidence="6">Aminoacyl-transfer RNA synthetases class-II family profile domain-containing protein</fullName>
    </recommendedName>
</protein>
<dbReference type="GO" id="GO:0006412">
    <property type="term" value="P:translation"/>
    <property type="evidence" value="ECO:0007669"/>
    <property type="project" value="UniProtKB-KW"/>
</dbReference>
<gene>
    <name evidence="7" type="ORF">CUN91_01070</name>
</gene>
<dbReference type="Proteomes" id="UP000230531">
    <property type="component" value="Chromosome"/>
</dbReference>
<organism evidence="7 8">
    <name type="scientific">Carsonella ruddii</name>
    <dbReference type="NCBI Taxonomy" id="114186"/>
    <lineage>
        <taxon>Bacteria</taxon>
        <taxon>Pseudomonadati</taxon>
        <taxon>Pseudomonadota</taxon>
        <taxon>Gammaproteobacteria</taxon>
        <taxon>Oceanospirillales</taxon>
        <taxon>Halomonadaceae</taxon>
        <taxon>Zymobacter group</taxon>
        <taxon>Candidatus Carsonella</taxon>
    </lineage>
</organism>
<dbReference type="GO" id="GO:0005524">
    <property type="term" value="F:ATP binding"/>
    <property type="evidence" value="ECO:0007669"/>
    <property type="project" value="UniProtKB-KW"/>
</dbReference>